<dbReference type="EMBL" id="HBFR01001227">
    <property type="protein sequence ID" value="CAD8873646.1"/>
    <property type="molecule type" value="Transcribed_RNA"/>
</dbReference>
<name>A0A7S1FLN8_9STRA</name>
<accession>A0A7S1FLN8</accession>
<feature type="coiled-coil region" evidence="1">
    <location>
        <begin position="110"/>
        <end position="145"/>
    </location>
</feature>
<gene>
    <name evidence="2" type="ORF">CHYS00102_LOCUS804</name>
</gene>
<proteinExistence type="predicted"/>
<reference evidence="2" key="1">
    <citation type="submission" date="2021-01" db="EMBL/GenBank/DDBJ databases">
        <authorList>
            <person name="Corre E."/>
            <person name="Pelletier E."/>
            <person name="Niang G."/>
            <person name="Scheremetjew M."/>
            <person name="Finn R."/>
            <person name="Kale V."/>
            <person name="Holt S."/>
            <person name="Cochrane G."/>
            <person name="Meng A."/>
            <person name="Brown T."/>
            <person name="Cohen L."/>
        </authorList>
    </citation>
    <scope>NUCLEOTIDE SEQUENCE</scope>
    <source>
        <strain evidence="2">308</strain>
    </source>
</reference>
<organism evidence="2">
    <name type="scientific">Corethron hystrix</name>
    <dbReference type="NCBI Taxonomy" id="216773"/>
    <lineage>
        <taxon>Eukaryota</taxon>
        <taxon>Sar</taxon>
        <taxon>Stramenopiles</taxon>
        <taxon>Ochrophyta</taxon>
        <taxon>Bacillariophyta</taxon>
        <taxon>Coscinodiscophyceae</taxon>
        <taxon>Corethrophycidae</taxon>
        <taxon>Corethrales</taxon>
        <taxon>Corethraceae</taxon>
        <taxon>Corethron</taxon>
    </lineage>
</organism>
<evidence type="ECO:0000256" key="1">
    <source>
        <dbReference type="SAM" id="Coils"/>
    </source>
</evidence>
<sequence>MAIPKYSPSQKSVTTTTSMFRKRVKPKASVAAFSGPPRYDWIDIETAAAIKLQSVFRRRMVEKDLVARGIKPPSYIRRERLEKELYDDVPEFLQMCGLHLLFGGLSKEEKREERRERDKEERQIRIDKERKQEEKKREYRKLKSKKPILLEEVEVVEEINVNAKKDQTSPPSSVYTFD</sequence>
<dbReference type="AlphaFoldDB" id="A0A7S1FLN8"/>
<protein>
    <submittedName>
        <fullName evidence="2">Uncharacterized protein</fullName>
    </submittedName>
</protein>
<keyword evidence="1" id="KW-0175">Coiled coil</keyword>
<evidence type="ECO:0000313" key="2">
    <source>
        <dbReference type="EMBL" id="CAD8873646.1"/>
    </source>
</evidence>